<name>A0A975F043_9SPIR</name>
<organism evidence="1 2">
    <name type="scientific">Treponema parvum</name>
    <dbReference type="NCBI Taxonomy" id="138851"/>
    <lineage>
        <taxon>Bacteria</taxon>
        <taxon>Pseudomonadati</taxon>
        <taxon>Spirochaetota</taxon>
        <taxon>Spirochaetia</taxon>
        <taxon>Spirochaetales</taxon>
        <taxon>Treponemataceae</taxon>
        <taxon>Treponema</taxon>
    </lineage>
</organism>
<dbReference type="RefSeq" id="WP_210116720.1">
    <property type="nucleotide sequence ID" value="NZ_CP054257.1"/>
</dbReference>
<evidence type="ECO:0000313" key="2">
    <source>
        <dbReference type="Proteomes" id="UP000671995"/>
    </source>
</evidence>
<dbReference type="PROSITE" id="PS51257">
    <property type="entry name" value="PROKAR_LIPOPROTEIN"/>
    <property type="match status" value="1"/>
</dbReference>
<gene>
    <name evidence="1" type="ORF">HRI96_07255</name>
</gene>
<dbReference type="InterPro" id="IPR014094">
    <property type="entry name" value="LpoB"/>
</dbReference>
<dbReference type="Pfam" id="PF13036">
    <property type="entry name" value="LpoB"/>
    <property type="match status" value="1"/>
</dbReference>
<proteinExistence type="predicted"/>
<reference evidence="1" key="1">
    <citation type="submission" date="2020-05" db="EMBL/GenBank/DDBJ databases">
        <authorList>
            <person name="Zeng H."/>
            <person name="Chan Y.K."/>
            <person name="Watt R.M."/>
        </authorList>
    </citation>
    <scope>NUCLEOTIDE SEQUENCE</scope>
    <source>
        <strain evidence="1">ATCC 700773</strain>
    </source>
</reference>
<dbReference type="Proteomes" id="UP000671995">
    <property type="component" value="Chromosome"/>
</dbReference>
<protein>
    <submittedName>
        <fullName evidence="1">Penicillin-binding protein activator LpoB</fullName>
    </submittedName>
</protein>
<reference evidence="1" key="2">
    <citation type="journal article" date="2021" name="Microbiol. Resour. Announc.">
        <title>Complete Genome Sequences of Three Human Oral Treponema parvum Isolates.</title>
        <authorList>
            <person name="Zeng H."/>
            <person name="Watt R.M."/>
        </authorList>
    </citation>
    <scope>NUCLEOTIDE SEQUENCE</scope>
    <source>
        <strain evidence="1">ATCC 700773</strain>
    </source>
</reference>
<evidence type="ECO:0000313" key="1">
    <source>
        <dbReference type="EMBL" id="QTQ12006.1"/>
    </source>
</evidence>
<dbReference type="Gene3D" id="3.40.50.10610">
    <property type="entry name" value="ABC-type transport auxiliary lipoprotein component"/>
    <property type="match status" value="1"/>
</dbReference>
<dbReference type="EMBL" id="CP054257">
    <property type="protein sequence ID" value="QTQ12006.1"/>
    <property type="molecule type" value="Genomic_DNA"/>
</dbReference>
<sequence length="212" mass="23623">MGKNKQKLSLKKLFIKFFLLLSVFYIFAGCSSTKVTRVSSDTQLDLSGYWNDTDVRIVAEAIISECLGSQRIKNFSSSHKGRLPVVILGSFRNQSDEHIDTSILTAKLETALVNSGLVDFVASSSQRKELDAELEYQQTHASEESAKNLANATGADFMMQGSVKTIVDSNAKTLTRTYYVSTELIDIESHRKIWINENDSIKKVIGKSSVRK</sequence>
<dbReference type="AlphaFoldDB" id="A0A975F043"/>
<accession>A0A975F043</accession>